<dbReference type="CDD" id="cd03145">
    <property type="entry name" value="GAT1_cyanophycinase"/>
    <property type="match status" value="1"/>
</dbReference>
<accession>A0A4R5MM31</accession>
<keyword evidence="3" id="KW-0378">Hydrolase</keyword>
<evidence type="ECO:0000256" key="3">
    <source>
        <dbReference type="ARBA" id="ARBA00022801"/>
    </source>
</evidence>
<dbReference type="PANTHER" id="PTHR36175">
    <property type="entry name" value="CYANOPHYCINASE"/>
    <property type="match status" value="1"/>
</dbReference>
<reference evidence="6 7" key="1">
    <citation type="submission" date="2019-02" db="EMBL/GenBank/DDBJ databases">
        <title>Pedobacter sp. nov., a novel speices isolated from soil of pinguins habitat in Antarcitica.</title>
        <authorList>
            <person name="He R.-H."/>
        </authorList>
    </citation>
    <scope>NUCLEOTIDE SEQUENCE [LARGE SCALE GENOMIC DNA]</scope>
    <source>
        <strain evidence="6 7">E01020</strain>
    </source>
</reference>
<evidence type="ECO:0000313" key="6">
    <source>
        <dbReference type="EMBL" id="TDG36712.1"/>
    </source>
</evidence>
<dbReference type="InterPro" id="IPR029062">
    <property type="entry name" value="Class_I_gatase-like"/>
</dbReference>
<comment type="similarity">
    <text evidence="1">Belongs to the peptidase S51 family.</text>
</comment>
<organism evidence="6 7">
    <name type="scientific">Pedobacter changchengzhani</name>
    <dbReference type="NCBI Taxonomy" id="2529274"/>
    <lineage>
        <taxon>Bacteria</taxon>
        <taxon>Pseudomonadati</taxon>
        <taxon>Bacteroidota</taxon>
        <taxon>Sphingobacteriia</taxon>
        <taxon>Sphingobacteriales</taxon>
        <taxon>Sphingobacteriaceae</taxon>
        <taxon>Pedobacter</taxon>
    </lineage>
</organism>
<evidence type="ECO:0000256" key="1">
    <source>
        <dbReference type="ARBA" id="ARBA00006534"/>
    </source>
</evidence>
<evidence type="ECO:0000256" key="5">
    <source>
        <dbReference type="SAM" id="MobiDB-lite"/>
    </source>
</evidence>
<evidence type="ECO:0000256" key="2">
    <source>
        <dbReference type="ARBA" id="ARBA00022670"/>
    </source>
</evidence>
<dbReference type="GO" id="GO:0008236">
    <property type="term" value="F:serine-type peptidase activity"/>
    <property type="evidence" value="ECO:0007669"/>
    <property type="project" value="UniProtKB-KW"/>
</dbReference>
<proteinExistence type="inferred from homology"/>
<keyword evidence="2" id="KW-0645">Protease</keyword>
<dbReference type="Proteomes" id="UP000295668">
    <property type="component" value="Unassembled WGS sequence"/>
</dbReference>
<dbReference type="GO" id="GO:0006508">
    <property type="term" value="P:proteolysis"/>
    <property type="evidence" value="ECO:0007669"/>
    <property type="project" value="UniProtKB-KW"/>
</dbReference>
<feature type="compositionally biased region" description="Low complexity" evidence="5">
    <location>
        <begin position="31"/>
        <end position="42"/>
    </location>
</feature>
<dbReference type="RefSeq" id="WP_133261660.1">
    <property type="nucleotide sequence ID" value="NZ_SJCY01000003.1"/>
</dbReference>
<keyword evidence="7" id="KW-1185">Reference proteome</keyword>
<dbReference type="InterPro" id="IPR005320">
    <property type="entry name" value="Peptidase_S51"/>
</dbReference>
<keyword evidence="4" id="KW-0720">Serine protease</keyword>
<dbReference type="PANTHER" id="PTHR36175:SF1">
    <property type="entry name" value="CYANOPHYCINASE"/>
    <property type="match status" value="1"/>
</dbReference>
<dbReference type="PROSITE" id="PS51257">
    <property type="entry name" value="PROKAR_LIPOPROTEIN"/>
    <property type="match status" value="1"/>
</dbReference>
<dbReference type="Pfam" id="PF03575">
    <property type="entry name" value="Peptidase_S51"/>
    <property type="match status" value="1"/>
</dbReference>
<dbReference type="SUPFAM" id="SSF52317">
    <property type="entry name" value="Class I glutamine amidotransferase-like"/>
    <property type="match status" value="1"/>
</dbReference>
<gene>
    <name evidence="6" type="ORF">EZJ43_05355</name>
</gene>
<evidence type="ECO:0000313" key="7">
    <source>
        <dbReference type="Proteomes" id="UP000295668"/>
    </source>
</evidence>
<sequence length="369" mass="39295">MRNIIFGLLIGFWISALGCSKSTNPIPTPPSSGVTTPPTSQTAKRRPASIGIVGDTANVIKTVNGGMVLMGGGAEVDAALQWMIAKSGGGDIVILRATGDAKLSEYVNTLGIVNSCETLLINSRELANNDTVANIIRNAEMVFIAGGDQSDYMKYWKGTKTEVALNYVLNTKKAPVGGTSAGCAIMGGFYYSGENGSVTSQDALKNPFDSRITLYNNDFLKAPFLQSVITDQHYLTRARRGRSMVFLGRILTEFNVAAKGIAVDERTAVCIDGAGIAKVYGDLSKNATFSTAYFLSTDLNKKPEQFSAGNKVIWSNNKSAVAVYSIISSVEGAGSFNVSNFAMSEATGGTSETWYIENGVLSPEEIYKP</sequence>
<dbReference type="Gene3D" id="3.40.50.880">
    <property type="match status" value="1"/>
</dbReference>
<dbReference type="AlphaFoldDB" id="A0A4R5MM31"/>
<evidence type="ECO:0000256" key="4">
    <source>
        <dbReference type="ARBA" id="ARBA00022825"/>
    </source>
</evidence>
<dbReference type="OrthoDB" id="9799980at2"/>
<protein>
    <submittedName>
        <fullName evidence="6">Cyanophycinase</fullName>
    </submittedName>
</protein>
<feature type="region of interest" description="Disordered" evidence="5">
    <location>
        <begin position="25"/>
        <end position="46"/>
    </location>
</feature>
<dbReference type="EMBL" id="SJCY01000003">
    <property type="protein sequence ID" value="TDG36712.1"/>
    <property type="molecule type" value="Genomic_DNA"/>
</dbReference>
<comment type="caution">
    <text evidence="6">The sequence shown here is derived from an EMBL/GenBank/DDBJ whole genome shotgun (WGS) entry which is preliminary data.</text>
</comment>
<name>A0A4R5MM31_9SPHI</name>